<protein>
    <submittedName>
        <fullName evidence="1">Uncharacterized protein</fullName>
    </submittedName>
</protein>
<evidence type="ECO:0000313" key="2">
    <source>
        <dbReference type="Proteomes" id="UP000824890"/>
    </source>
</evidence>
<proteinExistence type="predicted"/>
<name>A0ABQ7ZCD8_BRANA</name>
<dbReference type="Proteomes" id="UP000824890">
    <property type="component" value="Unassembled WGS sequence"/>
</dbReference>
<organism evidence="1 2">
    <name type="scientific">Brassica napus</name>
    <name type="common">Rape</name>
    <dbReference type="NCBI Taxonomy" id="3708"/>
    <lineage>
        <taxon>Eukaryota</taxon>
        <taxon>Viridiplantae</taxon>
        <taxon>Streptophyta</taxon>
        <taxon>Embryophyta</taxon>
        <taxon>Tracheophyta</taxon>
        <taxon>Spermatophyta</taxon>
        <taxon>Magnoliopsida</taxon>
        <taxon>eudicotyledons</taxon>
        <taxon>Gunneridae</taxon>
        <taxon>Pentapetalae</taxon>
        <taxon>rosids</taxon>
        <taxon>malvids</taxon>
        <taxon>Brassicales</taxon>
        <taxon>Brassicaceae</taxon>
        <taxon>Brassiceae</taxon>
        <taxon>Brassica</taxon>
    </lineage>
</organism>
<comment type="caution">
    <text evidence="1">The sequence shown here is derived from an EMBL/GenBank/DDBJ whole genome shotgun (WGS) entry which is preliminary data.</text>
</comment>
<reference evidence="1 2" key="1">
    <citation type="submission" date="2021-05" db="EMBL/GenBank/DDBJ databases">
        <title>Genome Assembly of Synthetic Allotetraploid Brassica napus Reveals Homoeologous Exchanges between Subgenomes.</title>
        <authorList>
            <person name="Davis J.T."/>
        </authorList>
    </citation>
    <scope>NUCLEOTIDE SEQUENCE [LARGE SCALE GENOMIC DNA]</scope>
    <source>
        <strain evidence="2">cv. Da-Ae</strain>
        <tissue evidence="1">Seedling</tissue>
    </source>
</reference>
<gene>
    <name evidence="1" type="ORF">HID58_065298</name>
</gene>
<keyword evidence="2" id="KW-1185">Reference proteome</keyword>
<accession>A0ABQ7ZCD8</accession>
<evidence type="ECO:0000313" key="1">
    <source>
        <dbReference type="EMBL" id="KAH0877904.1"/>
    </source>
</evidence>
<dbReference type="EMBL" id="JAGKQM010000015">
    <property type="protein sequence ID" value="KAH0877904.1"/>
    <property type="molecule type" value="Genomic_DNA"/>
</dbReference>
<sequence length="32" mass="3385">MFLSASPIRQTGVSVSVTQPSNLTVLVVVVRV</sequence>